<keyword evidence="5" id="KW-0597">Phosphoprotein</keyword>
<gene>
    <name evidence="15" type="ORF">SAMN02745751_00032</name>
</gene>
<evidence type="ECO:0000256" key="4">
    <source>
        <dbReference type="ARBA" id="ARBA00022475"/>
    </source>
</evidence>
<dbReference type="Gene3D" id="3.30.565.10">
    <property type="entry name" value="Histidine kinase-like ATPase, C-terminal domain"/>
    <property type="match status" value="1"/>
</dbReference>
<dbReference type="Pfam" id="PF02743">
    <property type="entry name" value="dCache_1"/>
    <property type="match status" value="1"/>
</dbReference>
<dbReference type="InterPro" id="IPR003660">
    <property type="entry name" value="HAMP_dom"/>
</dbReference>
<dbReference type="STRING" id="1121476.SAMN02745751_00032"/>
<protein>
    <recommendedName>
        <fullName evidence="3">histidine kinase</fullName>
        <ecNumber evidence="3">2.7.13.3</ecNumber>
    </recommendedName>
</protein>
<comment type="subcellular location">
    <subcellularLocation>
        <location evidence="2">Cell membrane</location>
        <topology evidence="2">Multi-pass membrane protein</topology>
    </subcellularLocation>
</comment>
<dbReference type="InterPro" id="IPR010559">
    <property type="entry name" value="Sig_transdc_His_kin_internal"/>
</dbReference>
<name>A0A1M6A901_9FIRM</name>
<evidence type="ECO:0000256" key="11">
    <source>
        <dbReference type="ARBA" id="ARBA00023136"/>
    </source>
</evidence>
<dbReference type="OrthoDB" id="9809348at2"/>
<dbReference type="PROSITE" id="PS50885">
    <property type="entry name" value="HAMP"/>
    <property type="match status" value="1"/>
</dbReference>
<sequence length="571" mass="65201">MMTRFRFLKYLKVQVSLYFLTASLLIIAILGSIMYFSISNVILQDELASTRDSVDRSGRYVELYIDKVKALSSMIAKDRVITGYLEGNDGIQRVSVMDRIEDVLSTDEFLVSVIIVGKDGAVISNEKELDMTVSDDMMEQDWYKDVVYGDGMPVLTSIRMQEFSMDKDSWVLSISREIVDENGENLGVLLMDIGYRVIEDYLQGLDLGREGYAYILNDNYEVVYHPDTLYFTDDEKIGKLVDILKMQDGYDSNMGILTHHYSIEGSDWILTGISTLDNLSMIQRQILETFAIAGLILFAITMGSGIFIAGRITDPIKELEKAMINIDENLDAEVDEKGCYESINLAKHFNEMTLKIRDLMDDISSKEKYLRTYEINALYSQINPHFLYNTLDTIIWMAEFGESEKVIDITKSLASFFRLSLSKGDEMISLEDELNHAREYLFIQKQRYEDRLEYEFSVDEELLQMMVPKIILQPLVENAIYHGIRELEKGGKITISAKKVKNTVELLIKDDGKGFSVDKIEKSDIKLGGIGIRNVDERIKLYYGNDYGVEISSEEGKGTEALIRIPLLHLP</sequence>
<dbReference type="PANTHER" id="PTHR42713:SF2">
    <property type="entry name" value="TWO-COMPONENT SENSOR KINASE YESM"/>
    <property type="match status" value="1"/>
</dbReference>
<feature type="transmembrane region" description="Helical" evidence="12">
    <location>
        <begin position="15"/>
        <end position="38"/>
    </location>
</feature>
<evidence type="ECO:0000256" key="3">
    <source>
        <dbReference type="ARBA" id="ARBA00012438"/>
    </source>
</evidence>
<evidence type="ECO:0000313" key="15">
    <source>
        <dbReference type="EMBL" id="SHI32940.1"/>
    </source>
</evidence>
<dbReference type="InterPro" id="IPR005467">
    <property type="entry name" value="His_kinase_dom"/>
</dbReference>
<dbReference type="EC" id="2.7.13.3" evidence="3"/>
<keyword evidence="7 12" id="KW-0812">Transmembrane</keyword>
<evidence type="ECO:0000256" key="1">
    <source>
        <dbReference type="ARBA" id="ARBA00000085"/>
    </source>
</evidence>
<keyword evidence="11 12" id="KW-0472">Membrane</keyword>
<evidence type="ECO:0000259" key="14">
    <source>
        <dbReference type="PROSITE" id="PS50885"/>
    </source>
</evidence>
<dbReference type="InterPro" id="IPR051552">
    <property type="entry name" value="HptR"/>
</dbReference>
<feature type="domain" description="Histidine kinase" evidence="13">
    <location>
        <begin position="402"/>
        <end position="569"/>
    </location>
</feature>
<comment type="catalytic activity">
    <reaction evidence="1">
        <text>ATP + protein L-histidine = ADP + protein N-phospho-L-histidine.</text>
        <dbReference type="EC" id="2.7.13.3"/>
    </reaction>
</comment>
<keyword evidence="8 15" id="KW-0418">Kinase</keyword>
<dbReference type="GO" id="GO:0005886">
    <property type="term" value="C:plasma membrane"/>
    <property type="evidence" value="ECO:0007669"/>
    <property type="project" value="UniProtKB-SubCell"/>
</dbReference>
<dbReference type="CDD" id="cd18773">
    <property type="entry name" value="PDC1_HK_sensor"/>
    <property type="match status" value="1"/>
</dbReference>
<keyword evidence="9 12" id="KW-1133">Transmembrane helix</keyword>
<dbReference type="Gene3D" id="6.10.340.10">
    <property type="match status" value="1"/>
</dbReference>
<evidence type="ECO:0000256" key="12">
    <source>
        <dbReference type="SAM" id="Phobius"/>
    </source>
</evidence>
<proteinExistence type="predicted"/>
<keyword evidence="6" id="KW-0808">Transferase</keyword>
<dbReference type="Proteomes" id="UP000184052">
    <property type="component" value="Unassembled WGS sequence"/>
</dbReference>
<evidence type="ECO:0000259" key="13">
    <source>
        <dbReference type="PROSITE" id="PS50109"/>
    </source>
</evidence>
<dbReference type="CDD" id="cd06225">
    <property type="entry name" value="HAMP"/>
    <property type="match status" value="1"/>
</dbReference>
<keyword evidence="10" id="KW-0902">Two-component regulatory system</keyword>
<evidence type="ECO:0000256" key="2">
    <source>
        <dbReference type="ARBA" id="ARBA00004651"/>
    </source>
</evidence>
<dbReference type="EMBL" id="FQZL01000004">
    <property type="protein sequence ID" value="SHI32940.1"/>
    <property type="molecule type" value="Genomic_DNA"/>
</dbReference>
<dbReference type="SUPFAM" id="SSF55874">
    <property type="entry name" value="ATPase domain of HSP90 chaperone/DNA topoisomerase II/histidine kinase"/>
    <property type="match status" value="1"/>
</dbReference>
<dbReference type="AlphaFoldDB" id="A0A1M6A901"/>
<evidence type="ECO:0000256" key="6">
    <source>
        <dbReference type="ARBA" id="ARBA00022679"/>
    </source>
</evidence>
<dbReference type="Gene3D" id="3.30.450.20">
    <property type="entry name" value="PAS domain"/>
    <property type="match status" value="2"/>
</dbReference>
<dbReference type="InterPro" id="IPR033479">
    <property type="entry name" value="dCache_1"/>
</dbReference>
<evidence type="ECO:0000313" key="16">
    <source>
        <dbReference type="Proteomes" id="UP000184052"/>
    </source>
</evidence>
<accession>A0A1M6A901</accession>
<evidence type="ECO:0000256" key="8">
    <source>
        <dbReference type="ARBA" id="ARBA00022777"/>
    </source>
</evidence>
<evidence type="ECO:0000256" key="7">
    <source>
        <dbReference type="ARBA" id="ARBA00022692"/>
    </source>
</evidence>
<feature type="transmembrane region" description="Helical" evidence="12">
    <location>
        <begin position="290"/>
        <end position="309"/>
    </location>
</feature>
<keyword evidence="16" id="KW-1185">Reference proteome</keyword>
<feature type="domain" description="HAMP" evidence="14">
    <location>
        <begin position="310"/>
        <end position="361"/>
    </location>
</feature>
<dbReference type="Pfam" id="PF02518">
    <property type="entry name" value="HATPase_c"/>
    <property type="match status" value="1"/>
</dbReference>
<dbReference type="RefSeq" id="WP_073045354.1">
    <property type="nucleotide sequence ID" value="NZ_FQZL01000004.1"/>
</dbReference>
<organism evidence="15 16">
    <name type="scientific">Dethiosulfatibacter aminovorans DSM 17477</name>
    <dbReference type="NCBI Taxonomy" id="1121476"/>
    <lineage>
        <taxon>Bacteria</taxon>
        <taxon>Bacillati</taxon>
        <taxon>Bacillota</taxon>
        <taxon>Tissierellia</taxon>
        <taxon>Dethiosulfatibacter</taxon>
    </lineage>
</organism>
<evidence type="ECO:0000256" key="9">
    <source>
        <dbReference type="ARBA" id="ARBA00022989"/>
    </source>
</evidence>
<dbReference type="Pfam" id="PF06580">
    <property type="entry name" value="His_kinase"/>
    <property type="match status" value="1"/>
</dbReference>
<dbReference type="InterPro" id="IPR036890">
    <property type="entry name" value="HATPase_C_sf"/>
</dbReference>
<dbReference type="SMART" id="SM00387">
    <property type="entry name" value="HATPase_c"/>
    <property type="match status" value="1"/>
</dbReference>
<dbReference type="PANTHER" id="PTHR42713">
    <property type="entry name" value="HISTIDINE KINASE-RELATED"/>
    <property type="match status" value="1"/>
</dbReference>
<evidence type="ECO:0000256" key="10">
    <source>
        <dbReference type="ARBA" id="ARBA00023012"/>
    </source>
</evidence>
<reference evidence="15 16" key="1">
    <citation type="submission" date="2016-11" db="EMBL/GenBank/DDBJ databases">
        <authorList>
            <person name="Jaros S."/>
            <person name="Januszkiewicz K."/>
            <person name="Wedrychowicz H."/>
        </authorList>
    </citation>
    <scope>NUCLEOTIDE SEQUENCE [LARGE SCALE GENOMIC DNA]</scope>
    <source>
        <strain evidence="15 16">DSM 17477</strain>
    </source>
</reference>
<dbReference type="InterPro" id="IPR003594">
    <property type="entry name" value="HATPase_dom"/>
</dbReference>
<dbReference type="GO" id="GO:0000155">
    <property type="term" value="F:phosphorelay sensor kinase activity"/>
    <property type="evidence" value="ECO:0007669"/>
    <property type="project" value="InterPro"/>
</dbReference>
<dbReference type="PROSITE" id="PS50109">
    <property type="entry name" value="HIS_KIN"/>
    <property type="match status" value="1"/>
</dbReference>
<evidence type="ECO:0000256" key="5">
    <source>
        <dbReference type="ARBA" id="ARBA00022553"/>
    </source>
</evidence>
<keyword evidence="4" id="KW-1003">Cell membrane</keyword>